<dbReference type="OrthoDB" id="5584247at2759"/>
<keyword evidence="5" id="KW-1185">Reference proteome</keyword>
<dbReference type="SUPFAM" id="SSF48097">
    <property type="entry name" value="Regulator of G-protein signaling, RGS"/>
    <property type="match status" value="1"/>
</dbReference>
<sequence>PTLREVLSRRSNPPVCLYNYYLYLRDREQTQHYLDFWLDVTAHENRCRIYCKNIIRSSRRMTATSTLTAQNTSAMLHPPPLPPPSHPAKKPVSREDIQRSARKIYRRYMVAGARRELHFPESIRHPIVQALEVEHRDDPEVFMEAKEYVFRLMEQCYFPRFIKERSEHNISEKQATFRLVAGLMLLFIGFTVEFSLIFL</sequence>
<reference evidence="5" key="1">
    <citation type="journal article" date="2018" name="Nat. Microbiol.">
        <title>Leveraging single-cell genomics to expand the fungal tree of life.</title>
        <authorList>
            <person name="Ahrendt S.R."/>
            <person name="Quandt C.A."/>
            <person name="Ciobanu D."/>
            <person name="Clum A."/>
            <person name="Salamov A."/>
            <person name="Andreopoulos B."/>
            <person name="Cheng J.F."/>
            <person name="Woyke T."/>
            <person name="Pelin A."/>
            <person name="Henrissat B."/>
            <person name="Reynolds N.K."/>
            <person name="Benny G.L."/>
            <person name="Smith M.E."/>
            <person name="James T.Y."/>
            <person name="Grigoriev I.V."/>
        </authorList>
    </citation>
    <scope>NUCLEOTIDE SEQUENCE [LARGE SCALE GENOMIC DNA]</scope>
    <source>
        <strain evidence="5">Benny S71-1</strain>
    </source>
</reference>
<accession>A0A4P9YWZ2</accession>
<feature type="compositionally biased region" description="Pro residues" evidence="1">
    <location>
        <begin position="77"/>
        <end position="86"/>
    </location>
</feature>
<name>A0A4P9YWZ2_9FUNG</name>
<feature type="region of interest" description="Disordered" evidence="1">
    <location>
        <begin position="73"/>
        <end position="94"/>
    </location>
</feature>
<dbReference type="PROSITE" id="PS50132">
    <property type="entry name" value="RGS"/>
    <property type="match status" value="1"/>
</dbReference>
<dbReference type="GO" id="GO:0008104">
    <property type="term" value="P:intracellular protein localization"/>
    <property type="evidence" value="ECO:0007669"/>
    <property type="project" value="TreeGrafter"/>
</dbReference>
<dbReference type="Pfam" id="PF00615">
    <property type="entry name" value="RGS"/>
    <property type="match status" value="1"/>
</dbReference>
<dbReference type="SMART" id="SM00315">
    <property type="entry name" value="RGS"/>
    <property type="match status" value="1"/>
</dbReference>
<dbReference type="InterPro" id="IPR044926">
    <property type="entry name" value="RGS_subdomain_2"/>
</dbReference>
<dbReference type="AlphaFoldDB" id="A0A4P9YWZ2"/>
<dbReference type="InterPro" id="IPR052246">
    <property type="entry name" value="Cell_Polariz_PKAAnc"/>
</dbReference>
<dbReference type="EMBL" id="KZ990252">
    <property type="protein sequence ID" value="RKP24388.1"/>
    <property type="molecule type" value="Genomic_DNA"/>
</dbReference>
<feature type="non-terminal residue" evidence="4">
    <location>
        <position position="199"/>
    </location>
</feature>
<dbReference type="PANTHER" id="PTHR13155:SF1">
    <property type="entry name" value="A-KINASE ANCHOR PROTEIN 10, MITOCHONDRIAL"/>
    <property type="match status" value="1"/>
</dbReference>
<dbReference type="Proteomes" id="UP000278143">
    <property type="component" value="Unassembled WGS sequence"/>
</dbReference>
<dbReference type="InterPro" id="IPR016137">
    <property type="entry name" value="RGS"/>
</dbReference>
<evidence type="ECO:0000256" key="2">
    <source>
        <dbReference type="SAM" id="Phobius"/>
    </source>
</evidence>
<evidence type="ECO:0000259" key="3">
    <source>
        <dbReference type="PROSITE" id="PS50132"/>
    </source>
</evidence>
<dbReference type="InterPro" id="IPR036305">
    <property type="entry name" value="RGS_sf"/>
</dbReference>
<keyword evidence="2" id="KW-0812">Transmembrane</keyword>
<feature type="domain" description="RGS" evidence="3">
    <location>
        <begin position="89"/>
        <end position="163"/>
    </location>
</feature>
<evidence type="ECO:0000313" key="4">
    <source>
        <dbReference type="EMBL" id="RKP24388.1"/>
    </source>
</evidence>
<keyword evidence="2" id="KW-0472">Membrane</keyword>
<feature type="non-terminal residue" evidence="4">
    <location>
        <position position="1"/>
    </location>
</feature>
<proteinExistence type="predicted"/>
<dbReference type="GO" id="GO:0005886">
    <property type="term" value="C:plasma membrane"/>
    <property type="evidence" value="ECO:0007669"/>
    <property type="project" value="TreeGrafter"/>
</dbReference>
<dbReference type="PANTHER" id="PTHR13155">
    <property type="entry name" value="A-KINASE ANCHOR PROTEINS"/>
    <property type="match status" value="1"/>
</dbReference>
<evidence type="ECO:0000256" key="1">
    <source>
        <dbReference type="SAM" id="MobiDB-lite"/>
    </source>
</evidence>
<gene>
    <name evidence="4" type="ORF">SYNPS1DRAFT_5448</name>
</gene>
<dbReference type="Gene3D" id="1.10.167.10">
    <property type="entry name" value="Regulator of G-protein Signalling 4, domain 2"/>
    <property type="match status" value="1"/>
</dbReference>
<keyword evidence="2" id="KW-1133">Transmembrane helix</keyword>
<evidence type="ECO:0000313" key="5">
    <source>
        <dbReference type="Proteomes" id="UP000278143"/>
    </source>
</evidence>
<feature type="transmembrane region" description="Helical" evidence="2">
    <location>
        <begin position="175"/>
        <end position="198"/>
    </location>
</feature>
<organism evidence="4 5">
    <name type="scientific">Syncephalis pseudoplumigaleata</name>
    <dbReference type="NCBI Taxonomy" id="1712513"/>
    <lineage>
        <taxon>Eukaryota</taxon>
        <taxon>Fungi</taxon>
        <taxon>Fungi incertae sedis</taxon>
        <taxon>Zoopagomycota</taxon>
        <taxon>Zoopagomycotina</taxon>
        <taxon>Zoopagomycetes</taxon>
        <taxon>Zoopagales</taxon>
        <taxon>Piptocephalidaceae</taxon>
        <taxon>Syncephalis</taxon>
    </lineage>
</organism>
<protein>
    <submittedName>
        <fullName evidence="4">RGS domain-containing protein</fullName>
    </submittedName>
</protein>